<keyword evidence="4 7" id="KW-0238">DNA-binding</keyword>
<evidence type="ECO:0000256" key="5">
    <source>
        <dbReference type="ARBA" id="ARBA00023163"/>
    </source>
</evidence>
<evidence type="ECO:0000313" key="10">
    <source>
        <dbReference type="EMBL" id="MDR6214336.1"/>
    </source>
</evidence>
<proteinExistence type="predicted"/>
<reference evidence="10 11" key="1">
    <citation type="submission" date="2023-08" db="EMBL/GenBank/DDBJ databases">
        <title>Functional and genomic diversity of the sorghum phyllosphere microbiome.</title>
        <authorList>
            <person name="Shade A."/>
        </authorList>
    </citation>
    <scope>NUCLEOTIDE SEQUENCE [LARGE SCALE GENOMIC DNA]</scope>
    <source>
        <strain evidence="10 11">SORGH_AS_0335</strain>
    </source>
</reference>
<keyword evidence="1 6" id="KW-0597">Phosphoprotein</keyword>
<feature type="domain" description="OmpR/PhoB-type" evidence="9">
    <location>
        <begin position="133"/>
        <end position="231"/>
    </location>
</feature>
<keyword evidence="3" id="KW-0805">Transcription regulation</keyword>
<feature type="modified residue" description="4-aspartylphosphate" evidence="6">
    <location>
        <position position="59"/>
    </location>
</feature>
<evidence type="ECO:0000256" key="4">
    <source>
        <dbReference type="ARBA" id="ARBA00023125"/>
    </source>
</evidence>
<keyword evidence="5" id="KW-0804">Transcription</keyword>
<dbReference type="InterPro" id="IPR001867">
    <property type="entry name" value="OmpR/PhoB-type_DNA-bd"/>
</dbReference>
<dbReference type="InterPro" id="IPR011006">
    <property type="entry name" value="CheY-like_superfamily"/>
</dbReference>
<name>A0ABU1IAU3_9BURK</name>
<dbReference type="Proteomes" id="UP001267710">
    <property type="component" value="Unassembled WGS sequence"/>
</dbReference>
<dbReference type="PANTHER" id="PTHR48111">
    <property type="entry name" value="REGULATOR OF RPOS"/>
    <property type="match status" value="1"/>
</dbReference>
<dbReference type="PROSITE" id="PS51755">
    <property type="entry name" value="OMPR_PHOB"/>
    <property type="match status" value="1"/>
</dbReference>
<dbReference type="InterPro" id="IPR036388">
    <property type="entry name" value="WH-like_DNA-bd_sf"/>
</dbReference>
<dbReference type="Pfam" id="PF00072">
    <property type="entry name" value="Response_reg"/>
    <property type="match status" value="1"/>
</dbReference>
<evidence type="ECO:0000256" key="7">
    <source>
        <dbReference type="PROSITE-ProRule" id="PRU01091"/>
    </source>
</evidence>
<dbReference type="Gene3D" id="6.10.250.690">
    <property type="match status" value="1"/>
</dbReference>
<dbReference type="Gene3D" id="1.10.10.10">
    <property type="entry name" value="Winged helix-like DNA-binding domain superfamily/Winged helix DNA-binding domain"/>
    <property type="match status" value="1"/>
</dbReference>
<dbReference type="PROSITE" id="PS50110">
    <property type="entry name" value="RESPONSE_REGULATORY"/>
    <property type="match status" value="1"/>
</dbReference>
<dbReference type="Pfam" id="PF00486">
    <property type="entry name" value="Trans_reg_C"/>
    <property type="match status" value="1"/>
</dbReference>
<dbReference type="CDD" id="cd00383">
    <property type="entry name" value="trans_reg_C"/>
    <property type="match status" value="1"/>
</dbReference>
<evidence type="ECO:0000259" key="9">
    <source>
        <dbReference type="PROSITE" id="PS51755"/>
    </source>
</evidence>
<dbReference type="InterPro" id="IPR016032">
    <property type="entry name" value="Sig_transdc_resp-reg_C-effctor"/>
</dbReference>
<evidence type="ECO:0000256" key="1">
    <source>
        <dbReference type="ARBA" id="ARBA00022553"/>
    </source>
</evidence>
<dbReference type="PANTHER" id="PTHR48111:SF76">
    <property type="entry name" value="TWO-COMPONENT RESPONSE REGULATOR"/>
    <property type="match status" value="1"/>
</dbReference>
<dbReference type="InterPro" id="IPR039420">
    <property type="entry name" value="WalR-like"/>
</dbReference>
<protein>
    <submittedName>
        <fullName evidence="10">Two-component system copper resistance phosphate regulon response regulator CusR</fullName>
    </submittedName>
</protein>
<dbReference type="InterPro" id="IPR001789">
    <property type="entry name" value="Sig_transdc_resp-reg_receiver"/>
</dbReference>
<dbReference type="InterPro" id="IPR006291">
    <property type="entry name" value="CusR-like"/>
</dbReference>
<dbReference type="EMBL" id="JAVIZX010000001">
    <property type="protein sequence ID" value="MDR6214336.1"/>
    <property type="molecule type" value="Genomic_DNA"/>
</dbReference>
<dbReference type="RefSeq" id="WP_309832014.1">
    <property type="nucleotide sequence ID" value="NZ_JAVIZX010000001.1"/>
</dbReference>
<accession>A0ABU1IAU3</accession>
<organism evidence="10 11">
    <name type="scientific">Paracidovorax wautersii</name>
    <dbReference type="NCBI Taxonomy" id="1177982"/>
    <lineage>
        <taxon>Bacteria</taxon>
        <taxon>Pseudomonadati</taxon>
        <taxon>Pseudomonadota</taxon>
        <taxon>Betaproteobacteria</taxon>
        <taxon>Burkholderiales</taxon>
        <taxon>Comamonadaceae</taxon>
        <taxon>Paracidovorax</taxon>
    </lineage>
</organism>
<dbReference type="NCBIfam" id="TIGR01387">
    <property type="entry name" value="cztR_silR_copR"/>
    <property type="match status" value="1"/>
</dbReference>
<keyword evidence="2" id="KW-0902">Two-component regulatory system</keyword>
<dbReference type="SUPFAM" id="SSF52172">
    <property type="entry name" value="CheY-like"/>
    <property type="match status" value="1"/>
</dbReference>
<dbReference type="Gene3D" id="3.40.50.2300">
    <property type="match status" value="1"/>
</dbReference>
<dbReference type="SMART" id="SM00862">
    <property type="entry name" value="Trans_reg_C"/>
    <property type="match status" value="1"/>
</dbReference>
<feature type="DNA-binding region" description="OmpR/PhoB-type" evidence="7">
    <location>
        <begin position="133"/>
        <end position="231"/>
    </location>
</feature>
<dbReference type="SMART" id="SM00448">
    <property type="entry name" value="REC"/>
    <property type="match status" value="1"/>
</dbReference>
<evidence type="ECO:0000256" key="6">
    <source>
        <dbReference type="PROSITE-ProRule" id="PRU00169"/>
    </source>
</evidence>
<sequence>MAAKGVPVHKLLVIEDDQSVAGYLYQGLSECGYRVDVAHDGISGRAMALQGDHALVLLDVMLPGCDGFEVLHAIRRKGSQPVLMLTARDRLDDKVQGLKAGADDYLVKPFAFSELQARVEALIRRGAASFQEQNLLRVADLEIDLAAHRVHRAGRRVELSTKEFQLLSLFVRRKGQVLTRTTLAERIWNIHFDSDTNMVEVAVRRLRAKIDDAFRHKLIHTVRGVGYMLEDRDAGVA</sequence>
<keyword evidence="11" id="KW-1185">Reference proteome</keyword>
<dbReference type="SUPFAM" id="SSF46894">
    <property type="entry name" value="C-terminal effector domain of the bipartite response regulators"/>
    <property type="match status" value="1"/>
</dbReference>
<evidence type="ECO:0000259" key="8">
    <source>
        <dbReference type="PROSITE" id="PS50110"/>
    </source>
</evidence>
<evidence type="ECO:0000313" key="11">
    <source>
        <dbReference type="Proteomes" id="UP001267710"/>
    </source>
</evidence>
<gene>
    <name evidence="10" type="ORF">QE399_002025</name>
</gene>
<comment type="caution">
    <text evidence="10">The sequence shown here is derived from an EMBL/GenBank/DDBJ whole genome shotgun (WGS) entry which is preliminary data.</text>
</comment>
<evidence type="ECO:0000256" key="3">
    <source>
        <dbReference type="ARBA" id="ARBA00023015"/>
    </source>
</evidence>
<evidence type="ECO:0000256" key="2">
    <source>
        <dbReference type="ARBA" id="ARBA00023012"/>
    </source>
</evidence>
<feature type="domain" description="Response regulatory" evidence="8">
    <location>
        <begin position="10"/>
        <end position="123"/>
    </location>
</feature>
<dbReference type="CDD" id="cd19935">
    <property type="entry name" value="REC_OmpR_CusR-like"/>
    <property type="match status" value="1"/>
</dbReference>